<reference evidence="6 7" key="1">
    <citation type="submission" date="2024-02" db="EMBL/GenBank/DDBJ databases">
        <title>De novo assembly and annotation of 12 fungi associated with fruit tree decline syndrome in Ontario, Canada.</title>
        <authorList>
            <person name="Sulman M."/>
            <person name="Ellouze W."/>
            <person name="Ilyukhin E."/>
        </authorList>
    </citation>
    <scope>NUCLEOTIDE SEQUENCE [LARGE SCALE GENOMIC DNA]</scope>
    <source>
        <strain evidence="6 7">M11/M66-122</strain>
    </source>
</reference>
<comment type="similarity">
    <text evidence="1">Belongs to the oxygen-dependent FAD-linked oxidoreductase family.</text>
</comment>
<dbReference type="PANTHER" id="PTHR42973">
    <property type="entry name" value="BINDING OXIDOREDUCTASE, PUTATIVE (AFU_ORTHOLOGUE AFUA_1G17690)-RELATED"/>
    <property type="match status" value="1"/>
</dbReference>
<evidence type="ECO:0000313" key="7">
    <source>
        <dbReference type="Proteomes" id="UP001320420"/>
    </source>
</evidence>
<dbReference type="InterPro" id="IPR036318">
    <property type="entry name" value="FAD-bd_PCMH-like_sf"/>
</dbReference>
<evidence type="ECO:0000259" key="5">
    <source>
        <dbReference type="PROSITE" id="PS51387"/>
    </source>
</evidence>
<dbReference type="InterPro" id="IPR016169">
    <property type="entry name" value="FAD-bd_PCMH_sub2"/>
</dbReference>
<dbReference type="Proteomes" id="UP001320420">
    <property type="component" value="Unassembled WGS sequence"/>
</dbReference>
<accession>A0AAN9YPI7</accession>
<sequence length="417" mass="44926">MDSEFTAFCQGLGLSSEDARIIKDKLDESTTYQNTLDVASTTAKLALGEDRVIPPTNKAVVNVNWSLACVAEPHCIIQPEDAQDVSKVMKIVKHFKIRFAVRSGGHSPNPGWSSVESTGVLIDLQRLNQVVLSSDKALASLGPGGRWGEVIKTLDNQGATVIGARGPGVGVAGTILGGGLFHLTEFGLGADNVKNFEVVLADGTIINANSEQNSDLFWALKGGGPNFGVVTRFDLYTVPVREVWYNVLAYSPDQAPEVIDAFVQYQKGGGSSDVKTTASLIMGIDTVLLLLVYGASQPHQGTFEPFYDVKPYQVIVPAITGTFSSLTDVFALVDTVEPMRHDYRGISTRIDAQLDKEVYKFWREKALAVREATGANQIFSLQPISANVAIQGIAKGGNPMGIPQEDHQCKEPSQLVE</sequence>
<feature type="domain" description="FAD-binding PCMH-type" evidence="5">
    <location>
        <begin position="69"/>
        <end position="240"/>
    </location>
</feature>
<comment type="caution">
    <text evidence="6">The sequence shown here is derived from an EMBL/GenBank/DDBJ whole genome shotgun (WGS) entry which is preliminary data.</text>
</comment>
<gene>
    <name evidence="6" type="ORF">SLS62_004077</name>
</gene>
<dbReference type="PROSITE" id="PS51387">
    <property type="entry name" value="FAD_PCMH"/>
    <property type="match status" value="1"/>
</dbReference>
<dbReference type="Gene3D" id="3.30.465.10">
    <property type="match status" value="1"/>
</dbReference>
<dbReference type="GO" id="GO:0071949">
    <property type="term" value="F:FAD binding"/>
    <property type="evidence" value="ECO:0007669"/>
    <property type="project" value="InterPro"/>
</dbReference>
<evidence type="ECO:0000256" key="1">
    <source>
        <dbReference type="ARBA" id="ARBA00005466"/>
    </source>
</evidence>
<dbReference type="InterPro" id="IPR016166">
    <property type="entry name" value="FAD-bd_PCMH"/>
</dbReference>
<keyword evidence="4" id="KW-0560">Oxidoreductase</keyword>
<proteinExistence type="inferred from homology"/>
<protein>
    <recommendedName>
        <fullName evidence="5">FAD-binding PCMH-type domain-containing protein</fullName>
    </recommendedName>
</protein>
<dbReference type="Pfam" id="PF01565">
    <property type="entry name" value="FAD_binding_4"/>
    <property type="match status" value="1"/>
</dbReference>
<dbReference type="PANTHER" id="PTHR42973:SF54">
    <property type="entry name" value="FAD-BINDING PCMH-TYPE DOMAIN-CONTAINING PROTEIN"/>
    <property type="match status" value="1"/>
</dbReference>
<dbReference type="InterPro" id="IPR050416">
    <property type="entry name" value="FAD-linked_Oxidoreductase"/>
</dbReference>
<evidence type="ECO:0000256" key="3">
    <source>
        <dbReference type="ARBA" id="ARBA00022827"/>
    </source>
</evidence>
<evidence type="ECO:0000256" key="2">
    <source>
        <dbReference type="ARBA" id="ARBA00022630"/>
    </source>
</evidence>
<evidence type="ECO:0000313" key="6">
    <source>
        <dbReference type="EMBL" id="KAK7753978.1"/>
    </source>
</evidence>
<keyword evidence="3" id="KW-0274">FAD</keyword>
<dbReference type="InterPro" id="IPR006094">
    <property type="entry name" value="Oxid_FAD_bind_N"/>
</dbReference>
<keyword evidence="7" id="KW-1185">Reference proteome</keyword>
<keyword evidence="2" id="KW-0285">Flavoprotein</keyword>
<organism evidence="6 7">
    <name type="scientific">Diatrype stigma</name>
    <dbReference type="NCBI Taxonomy" id="117547"/>
    <lineage>
        <taxon>Eukaryota</taxon>
        <taxon>Fungi</taxon>
        <taxon>Dikarya</taxon>
        <taxon>Ascomycota</taxon>
        <taxon>Pezizomycotina</taxon>
        <taxon>Sordariomycetes</taxon>
        <taxon>Xylariomycetidae</taxon>
        <taxon>Xylariales</taxon>
        <taxon>Diatrypaceae</taxon>
        <taxon>Diatrype</taxon>
    </lineage>
</organism>
<dbReference type="AlphaFoldDB" id="A0AAN9YPI7"/>
<evidence type="ECO:0000256" key="4">
    <source>
        <dbReference type="ARBA" id="ARBA00023002"/>
    </source>
</evidence>
<dbReference type="SUPFAM" id="SSF56176">
    <property type="entry name" value="FAD-binding/transporter-associated domain-like"/>
    <property type="match status" value="1"/>
</dbReference>
<name>A0AAN9YPI7_9PEZI</name>
<dbReference type="EMBL" id="JAKJXP020000024">
    <property type="protein sequence ID" value="KAK7753978.1"/>
    <property type="molecule type" value="Genomic_DNA"/>
</dbReference>
<dbReference type="GO" id="GO:0016491">
    <property type="term" value="F:oxidoreductase activity"/>
    <property type="evidence" value="ECO:0007669"/>
    <property type="project" value="UniProtKB-KW"/>
</dbReference>